<evidence type="ECO:0000259" key="17">
    <source>
        <dbReference type="Pfam" id="PF00912"/>
    </source>
</evidence>
<evidence type="ECO:0000313" key="19">
    <source>
        <dbReference type="Proteomes" id="UP000664277"/>
    </source>
</evidence>
<dbReference type="PANTHER" id="PTHR32282">
    <property type="entry name" value="BINDING PROTEIN TRANSPEPTIDASE, PUTATIVE-RELATED"/>
    <property type="match status" value="1"/>
</dbReference>
<gene>
    <name evidence="18" type="ORF">J0M35_20415</name>
</gene>
<protein>
    <submittedName>
        <fullName evidence="18">PBP1A family penicillin-binding protein</fullName>
    </submittedName>
</protein>
<name>A0A8J7P9A4_9BACT</name>
<keyword evidence="7" id="KW-0378">Hydrolase</keyword>
<dbReference type="PANTHER" id="PTHR32282:SF33">
    <property type="entry name" value="PEPTIDOGLYCAN GLYCOSYLTRANSFERASE"/>
    <property type="match status" value="1"/>
</dbReference>
<dbReference type="GO" id="GO:0009252">
    <property type="term" value="P:peptidoglycan biosynthetic process"/>
    <property type="evidence" value="ECO:0007669"/>
    <property type="project" value="UniProtKB-KW"/>
</dbReference>
<keyword evidence="10" id="KW-0511">Multifunctional enzyme</keyword>
<keyword evidence="9" id="KW-0573">Peptidoglycan synthesis</keyword>
<dbReference type="GO" id="GO:0008658">
    <property type="term" value="F:penicillin binding"/>
    <property type="evidence" value="ECO:0007669"/>
    <property type="project" value="InterPro"/>
</dbReference>
<evidence type="ECO:0000256" key="2">
    <source>
        <dbReference type="ARBA" id="ARBA00007739"/>
    </source>
</evidence>
<evidence type="ECO:0000256" key="13">
    <source>
        <dbReference type="ARBA" id="ARBA00049902"/>
    </source>
</evidence>
<evidence type="ECO:0000256" key="8">
    <source>
        <dbReference type="ARBA" id="ARBA00022960"/>
    </source>
</evidence>
<evidence type="ECO:0000256" key="11">
    <source>
        <dbReference type="ARBA" id="ARBA00023316"/>
    </source>
</evidence>
<feature type="domain" description="Penicillin-binding protein transpeptidase" evidence="16">
    <location>
        <begin position="346"/>
        <end position="581"/>
    </location>
</feature>
<accession>A0A8J7P9A4</accession>
<dbReference type="Proteomes" id="UP000664277">
    <property type="component" value="Unassembled WGS sequence"/>
</dbReference>
<dbReference type="GO" id="GO:0009002">
    <property type="term" value="F:serine-type D-Ala-D-Ala carboxypeptidase activity"/>
    <property type="evidence" value="ECO:0007669"/>
    <property type="project" value="UniProtKB-EC"/>
</dbReference>
<dbReference type="SUPFAM" id="SSF53955">
    <property type="entry name" value="Lysozyme-like"/>
    <property type="match status" value="1"/>
</dbReference>
<keyword evidence="5" id="KW-0328">Glycosyltransferase</keyword>
<dbReference type="GO" id="GO:0008955">
    <property type="term" value="F:peptidoglycan glycosyltransferase activity"/>
    <property type="evidence" value="ECO:0007669"/>
    <property type="project" value="UniProtKB-EC"/>
</dbReference>
<dbReference type="GO" id="GO:0030288">
    <property type="term" value="C:outer membrane-bounded periplasmic space"/>
    <property type="evidence" value="ECO:0007669"/>
    <property type="project" value="TreeGrafter"/>
</dbReference>
<dbReference type="Gene3D" id="3.40.710.10">
    <property type="entry name" value="DD-peptidase/beta-lactamase superfamily"/>
    <property type="match status" value="1"/>
</dbReference>
<keyword evidence="8" id="KW-0133">Cell shape</keyword>
<keyword evidence="3" id="KW-0121">Carboxypeptidase</keyword>
<feature type="transmembrane region" description="Helical" evidence="15">
    <location>
        <begin position="26"/>
        <end position="47"/>
    </location>
</feature>
<comment type="catalytic activity">
    <reaction evidence="13">
        <text>[GlcNAc-(1-&gt;4)-Mur2Ac(oyl-L-Ala-gamma-D-Glu-L-Lys-D-Ala-D-Ala)](n)-di-trans,octa-cis-undecaprenyl diphosphate + beta-D-GlcNAc-(1-&gt;4)-Mur2Ac(oyl-L-Ala-gamma-D-Glu-L-Lys-D-Ala-D-Ala)-di-trans,octa-cis-undecaprenyl diphosphate = [GlcNAc-(1-&gt;4)-Mur2Ac(oyl-L-Ala-gamma-D-Glu-L-Lys-D-Ala-D-Ala)](n+1)-di-trans,octa-cis-undecaprenyl diphosphate + di-trans,octa-cis-undecaprenyl diphosphate + H(+)</text>
        <dbReference type="Rhea" id="RHEA:23708"/>
        <dbReference type="Rhea" id="RHEA-COMP:9602"/>
        <dbReference type="Rhea" id="RHEA-COMP:9603"/>
        <dbReference type="ChEBI" id="CHEBI:15378"/>
        <dbReference type="ChEBI" id="CHEBI:58405"/>
        <dbReference type="ChEBI" id="CHEBI:60033"/>
        <dbReference type="ChEBI" id="CHEBI:78435"/>
        <dbReference type="EC" id="2.4.99.28"/>
    </reaction>
</comment>
<dbReference type="InterPro" id="IPR050396">
    <property type="entry name" value="Glycosyltr_51/Transpeptidase"/>
</dbReference>
<keyword evidence="15" id="KW-0472">Membrane</keyword>
<keyword evidence="11" id="KW-0961">Cell wall biogenesis/degradation</keyword>
<evidence type="ECO:0000256" key="12">
    <source>
        <dbReference type="ARBA" id="ARBA00034000"/>
    </source>
</evidence>
<evidence type="ECO:0000313" key="18">
    <source>
        <dbReference type="EMBL" id="MBN8662744.1"/>
    </source>
</evidence>
<keyword evidence="6" id="KW-0808">Transferase</keyword>
<feature type="domain" description="Glycosyl transferase family 51" evidence="17">
    <location>
        <begin position="78"/>
        <end position="252"/>
    </location>
</feature>
<sequence>MPDLRQMTGKTHARDVFKALFSLTKAILQVVLVFGTLGGTVVSLLVVQELVKIPDLSYLKNYKPVDSIAIYDKDDQLIESVDAGLPRTVIAYKDLPRVLVLALMAAEDKHFFEHHGVSPQGILRAVLANAKAMQMKEGGSTITQQLAKNLFFLDVKRTGIIKIAEMIVANRLEDKFSKEEILSLYLTEIYFGEGARGIEQAAQTYFGKSANELNLQESAFLAGIIRSPSYLGQKSHRKAAIERQRQVLQAMQESNYITMEAMMRAEATPLEFRRARVKEKAYPFTKFPYFTSYVLEQVRGSFSEHAIGLNGLKIYTTLDPVAQTLAEKTLAQEIRRAPLGIEEEALVALSTKDSAIRALVGGAHDFWQNQWNCAVNPHTAGSSIKPFIYLTAFMAGIMTPESTVLDAPFEMEDQGGKWTPKNFDGKYLGNITVRDALMQSRNMCTIRVTEQVGIKSVISTLDAAGIKSKMSPTLALALGSSAVTPLELAGAYATLARGGLATPPWTIRRIEDARGKIISYYQPSICRVFPQEQVTWLTDILQDVVARGTGTLARLDRPTAGKTGTADKAKDIWFVGFTPDMVTCVWGGGDEKKDLGRNVTGGTVMARVFRNFNERFYQAVKTPEGELLTSRYNDLDKPHEAVKPISHSNDVPLSEIDPSYASTQTAGQYQARPRAAAHSQAVRSQKGITEYKWEE</sequence>
<dbReference type="InterPro" id="IPR001264">
    <property type="entry name" value="Glyco_trans_51"/>
</dbReference>
<dbReference type="InterPro" id="IPR036950">
    <property type="entry name" value="PBP_transglycosylase"/>
</dbReference>
<evidence type="ECO:0000256" key="7">
    <source>
        <dbReference type="ARBA" id="ARBA00022801"/>
    </source>
</evidence>
<dbReference type="GO" id="GO:0006508">
    <property type="term" value="P:proteolysis"/>
    <property type="evidence" value="ECO:0007669"/>
    <property type="project" value="UniProtKB-KW"/>
</dbReference>
<dbReference type="SUPFAM" id="SSF56601">
    <property type="entry name" value="beta-lactamase/transpeptidase-like"/>
    <property type="match status" value="1"/>
</dbReference>
<organism evidence="18 19">
    <name type="scientific">Candidatus Obscuribacter phosphatis</name>
    <dbReference type="NCBI Taxonomy" id="1906157"/>
    <lineage>
        <taxon>Bacteria</taxon>
        <taxon>Bacillati</taxon>
        <taxon>Candidatus Melainabacteria</taxon>
        <taxon>Candidatus Obscuribacterales</taxon>
        <taxon>Candidatus Obscuribacteraceae</taxon>
        <taxon>Candidatus Obscuribacter</taxon>
    </lineage>
</organism>
<evidence type="ECO:0000256" key="6">
    <source>
        <dbReference type="ARBA" id="ARBA00022679"/>
    </source>
</evidence>
<comment type="catalytic activity">
    <reaction evidence="12">
        <text>Preferential cleavage: (Ac)2-L-Lys-D-Ala-|-D-Ala. Also transpeptidation of peptidyl-alanyl moieties that are N-acyl substituents of D-alanine.</text>
        <dbReference type="EC" id="3.4.16.4"/>
    </reaction>
</comment>
<dbReference type="InterPro" id="IPR023346">
    <property type="entry name" value="Lysozyme-like_dom_sf"/>
</dbReference>
<dbReference type="AlphaFoldDB" id="A0A8J7P9A4"/>
<dbReference type="GO" id="GO:0008360">
    <property type="term" value="P:regulation of cell shape"/>
    <property type="evidence" value="ECO:0007669"/>
    <property type="project" value="UniProtKB-KW"/>
</dbReference>
<evidence type="ECO:0000256" key="3">
    <source>
        <dbReference type="ARBA" id="ARBA00022645"/>
    </source>
</evidence>
<dbReference type="InterPro" id="IPR012338">
    <property type="entry name" value="Beta-lactam/transpept-like"/>
</dbReference>
<evidence type="ECO:0000256" key="4">
    <source>
        <dbReference type="ARBA" id="ARBA00022670"/>
    </source>
</evidence>
<proteinExistence type="inferred from homology"/>
<evidence type="ECO:0000256" key="10">
    <source>
        <dbReference type="ARBA" id="ARBA00023268"/>
    </source>
</evidence>
<keyword evidence="15" id="KW-1133">Transmembrane helix</keyword>
<dbReference type="InterPro" id="IPR001460">
    <property type="entry name" value="PCN-bd_Tpept"/>
</dbReference>
<dbReference type="NCBIfam" id="TIGR02074">
    <property type="entry name" value="PBP_1a_fam"/>
    <property type="match status" value="1"/>
</dbReference>
<evidence type="ECO:0000256" key="5">
    <source>
        <dbReference type="ARBA" id="ARBA00022676"/>
    </source>
</evidence>
<dbReference type="FunFam" id="1.10.3810.10:FF:000001">
    <property type="entry name" value="Penicillin-binding protein 1A"/>
    <property type="match status" value="1"/>
</dbReference>
<dbReference type="EMBL" id="JAFLCK010000051">
    <property type="protein sequence ID" value="MBN8662744.1"/>
    <property type="molecule type" value="Genomic_DNA"/>
</dbReference>
<comment type="similarity">
    <text evidence="2">In the N-terminal section; belongs to the glycosyltransferase 51 family.</text>
</comment>
<feature type="region of interest" description="Disordered" evidence="14">
    <location>
        <begin position="645"/>
        <end position="695"/>
    </location>
</feature>
<reference evidence="18" key="1">
    <citation type="submission" date="2021-02" db="EMBL/GenBank/DDBJ databases">
        <title>Genome-Resolved Metagenomics of a Microbial Community Performing Photosynthetic Biological Nutrient Removal.</title>
        <authorList>
            <person name="Mcdaniel E.A."/>
        </authorList>
    </citation>
    <scope>NUCLEOTIDE SEQUENCE</scope>
    <source>
        <strain evidence="18">UWPOB_OBS1</strain>
    </source>
</reference>
<comment type="similarity">
    <text evidence="1">In the C-terminal section; belongs to the transpeptidase family.</text>
</comment>
<evidence type="ECO:0000256" key="9">
    <source>
        <dbReference type="ARBA" id="ARBA00022984"/>
    </source>
</evidence>
<dbReference type="Gene3D" id="1.10.3810.10">
    <property type="entry name" value="Biosynthetic peptidoglycan transglycosylase-like"/>
    <property type="match status" value="1"/>
</dbReference>
<dbReference type="Pfam" id="PF00912">
    <property type="entry name" value="Transgly"/>
    <property type="match status" value="1"/>
</dbReference>
<dbReference type="GO" id="GO:0071555">
    <property type="term" value="P:cell wall organization"/>
    <property type="evidence" value="ECO:0007669"/>
    <property type="project" value="UniProtKB-KW"/>
</dbReference>
<evidence type="ECO:0000256" key="1">
    <source>
        <dbReference type="ARBA" id="ARBA00007090"/>
    </source>
</evidence>
<keyword evidence="15" id="KW-0812">Transmembrane</keyword>
<evidence type="ECO:0000256" key="15">
    <source>
        <dbReference type="SAM" id="Phobius"/>
    </source>
</evidence>
<dbReference type="Pfam" id="PF00905">
    <property type="entry name" value="Transpeptidase"/>
    <property type="match status" value="1"/>
</dbReference>
<comment type="caution">
    <text evidence="18">The sequence shown here is derived from an EMBL/GenBank/DDBJ whole genome shotgun (WGS) entry which is preliminary data.</text>
</comment>
<evidence type="ECO:0000259" key="16">
    <source>
        <dbReference type="Pfam" id="PF00905"/>
    </source>
</evidence>
<evidence type="ECO:0000256" key="14">
    <source>
        <dbReference type="SAM" id="MobiDB-lite"/>
    </source>
</evidence>
<keyword evidence="4" id="KW-0645">Protease</keyword>